<keyword evidence="10" id="KW-1185">Reference proteome</keyword>
<accession>A0A7J7D1P9</accession>
<protein>
    <submittedName>
        <fullName evidence="9">Putative MYB transcription factor family protein</fullName>
    </submittedName>
</protein>
<evidence type="ECO:0000259" key="8">
    <source>
        <dbReference type="PROSITE" id="PS51294"/>
    </source>
</evidence>
<dbReference type="InterPro" id="IPR001005">
    <property type="entry name" value="SANT/Myb"/>
</dbReference>
<gene>
    <name evidence="9" type="ORF">HS088_TW11G00348</name>
</gene>
<evidence type="ECO:0000313" key="10">
    <source>
        <dbReference type="Proteomes" id="UP000593562"/>
    </source>
</evidence>
<keyword evidence="4" id="KW-0238">DNA-binding</keyword>
<dbReference type="PANTHER" id="PTHR47994:SF5">
    <property type="entry name" value="F14D16.11-RELATED"/>
    <property type="match status" value="1"/>
</dbReference>
<dbReference type="SMART" id="SM00717">
    <property type="entry name" value="SANT"/>
    <property type="match status" value="1"/>
</dbReference>
<evidence type="ECO:0000256" key="5">
    <source>
        <dbReference type="ARBA" id="ARBA00023163"/>
    </source>
</evidence>
<dbReference type="Proteomes" id="UP000593562">
    <property type="component" value="Unassembled WGS sequence"/>
</dbReference>
<comment type="subcellular location">
    <subcellularLocation>
        <location evidence="1">Nucleus</location>
    </subcellularLocation>
</comment>
<evidence type="ECO:0000256" key="6">
    <source>
        <dbReference type="ARBA" id="ARBA00023242"/>
    </source>
</evidence>
<keyword evidence="2" id="KW-0677">Repeat</keyword>
<evidence type="ECO:0000256" key="2">
    <source>
        <dbReference type="ARBA" id="ARBA00022737"/>
    </source>
</evidence>
<reference evidence="9 10" key="1">
    <citation type="journal article" date="2020" name="Nat. Commun.">
        <title>Genome of Tripterygium wilfordii and identification of cytochrome P450 involved in triptolide biosynthesis.</title>
        <authorList>
            <person name="Tu L."/>
            <person name="Su P."/>
            <person name="Zhang Z."/>
            <person name="Gao L."/>
            <person name="Wang J."/>
            <person name="Hu T."/>
            <person name="Zhou J."/>
            <person name="Zhang Y."/>
            <person name="Zhao Y."/>
            <person name="Liu Y."/>
            <person name="Song Y."/>
            <person name="Tong Y."/>
            <person name="Lu Y."/>
            <person name="Yang J."/>
            <person name="Xu C."/>
            <person name="Jia M."/>
            <person name="Peters R.J."/>
            <person name="Huang L."/>
            <person name="Gao W."/>
        </authorList>
    </citation>
    <scope>NUCLEOTIDE SEQUENCE [LARGE SCALE GENOMIC DNA]</scope>
    <source>
        <strain evidence="10">cv. XIE 37</strain>
        <tissue evidence="9">Leaf</tissue>
    </source>
</reference>
<dbReference type="PROSITE" id="PS51294">
    <property type="entry name" value="HTH_MYB"/>
    <property type="match status" value="1"/>
</dbReference>
<dbReference type="InterPro" id="IPR017930">
    <property type="entry name" value="Myb_dom"/>
</dbReference>
<dbReference type="AlphaFoldDB" id="A0A7J7D1P9"/>
<dbReference type="PANTHER" id="PTHR47994">
    <property type="entry name" value="F14D16.11-RELATED"/>
    <property type="match status" value="1"/>
</dbReference>
<evidence type="ECO:0000256" key="1">
    <source>
        <dbReference type="ARBA" id="ARBA00004123"/>
    </source>
</evidence>
<dbReference type="Pfam" id="PF00249">
    <property type="entry name" value="Myb_DNA-binding"/>
    <property type="match status" value="1"/>
</dbReference>
<keyword evidence="5" id="KW-0804">Transcription</keyword>
<dbReference type="PROSITE" id="PS50090">
    <property type="entry name" value="MYB_LIKE"/>
    <property type="match status" value="1"/>
</dbReference>
<dbReference type="GO" id="GO:0005634">
    <property type="term" value="C:nucleus"/>
    <property type="evidence" value="ECO:0007669"/>
    <property type="project" value="UniProtKB-SubCell"/>
</dbReference>
<evidence type="ECO:0000256" key="4">
    <source>
        <dbReference type="ARBA" id="ARBA00023125"/>
    </source>
</evidence>
<dbReference type="Gene3D" id="1.10.10.60">
    <property type="entry name" value="Homeodomain-like"/>
    <property type="match status" value="1"/>
</dbReference>
<name>A0A7J7D1P9_TRIWF</name>
<evidence type="ECO:0000313" key="9">
    <source>
        <dbReference type="EMBL" id="KAF5740282.1"/>
    </source>
</evidence>
<dbReference type="SUPFAM" id="SSF46689">
    <property type="entry name" value="Homeodomain-like"/>
    <property type="match status" value="1"/>
</dbReference>
<dbReference type="CDD" id="cd00167">
    <property type="entry name" value="SANT"/>
    <property type="match status" value="1"/>
</dbReference>
<evidence type="ECO:0000256" key="3">
    <source>
        <dbReference type="ARBA" id="ARBA00023015"/>
    </source>
</evidence>
<feature type="domain" description="Myb-like" evidence="7">
    <location>
        <begin position="9"/>
        <end position="61"/>
    </location>
</feature>
<feature type="domain" description="HTH myb-type" evidence="8">
    <location>
        <begin position="9"/>
        <end position="65"/>
    </location>
</feature>
<organism evidence="9 10">
    <name type="scientific">Tripterygium wilfordii</name>
    <name type="common">Thunder God vine</name>
    <dbReference type="NCBI Taxonomy" id="458696"/>
    <lineage>
        <taxon>Eukaryota</taxon>
        <taxon>Viridiplantae</taxon>
        <taxon>Streptophyta</taxon>
        <taxon>Embryophyta</taxon>
        <taxon>Tracheophyta</taxon>
        <taxon>Spermatophyta</taxon>
        <taxon>Magnoliopsida</taxon>
        <taxon>eudicotyledons</taxon>
        <taxon>Gunneridae</taxon>
        <taxon>Pentapetalae</taxon>
        <taxon>rosids</taxon>
        <taxon>fabids</taxon>
        <taxon>Celastrales</taxon>
        <taxon>Celastraceae</taxon>
        <taxon>Tripterygium</taxon>
    </lineage>
</organism>
<dbReference type="InParanoid" id="A0A7J7D1P9"/>
<comment type="caution">
    <text evidence="9">The sequence shown here is derived from an EMBL/GenBank/DDBJ whole genome shotgun (WGS) entry which is preliminary data.</text>
</comment>
<evidence type="ECO:0000259" key="7">
    <source>
        <dbReference type="PROSITE" id="PS50090"/>
    </source>
</evidence>
<keyword evidence="6" id="KW-0539">Nucleus</keyword>
<keyword evidence="3" id="KW-0805">Transcription regulation</keyword>
<proteinExistence type="predicted"/>
<dbReference type="InterPro" id="IPR009057">
    <property type="entry name" value="Homeodomain-like_sf"/>
</dbReference>
<dbReference type="InterPro" id="IPR015495">
    <property type="entry name" value="Myb_TF_plants"/>
</dbReference>
<dbReference type="EMBL" id="JAAARO010000011">
    <property type="protein sequence ID" value="KAF5740282.1"/>
    <property type="molecule type" value="Genomic_DNA"/>
</dbReference>
<dbReference type="GO" id="GO:0003677">
    <property type="term" value="F:DNA binding"/>
    <property type="evidence" value="ECO:0007669"/>
    <property type="project" value="UniProtKB-KW"/>
</dbReference>
<sequence>MARLPCCDRLDVNKGIWNAEEDAKMLAYVSKHGTGNWTSVPKKAGVRRCGKSCRLRWNNYSRRDLRHESFTPQEEEMIIRLHATIGSR</sequence>
<dbReference type="FunFam" id="1.10.10.60:FF:000015">
    <property type="entry name" value="Transcription factor RAX3"/>
    <property type="match status" value="1"/>
</dbReference>